<comment type="caution">
    <text evidence="4">The sequence shown here is derived from an EMBL/GenBank/DDBJ whole genome shotgun (WGS) entry which is preliminary data.</text>
</comment>
<dbReference type="EMBL" id="JAFBCF010000001">
    <property type="protein sequence ID" value="MBM7798181.1"/>
    <property type="molecule type" value="Genomic_DNA"/>
</dbReference>
<keyword evidence="2" id="KW-0472">Membrane</keyword>
<evidence type="ECO:0000256" key="2">
    <source>
        <dbReference type="SAM" id="Phobius"/>
    </source>
</evidence>
<dbReference type="Proteomes" id="UP000704762">
    <property type="component" value="Unassembled WGS sequence"/>
</dbReference>
<reference evidence="4 5" key="1">
    <citation type="submission" date="2021-01" db="EMBL/GenBank/DDBJ databases">
        <title>Sequencing the genomes of 1000 actinobacteria strains.</title>
        <authorList>
            <person name="Klenk H.-P."/>
        </authorList>
    </citation>
    <scope>NUCLEOTIDE SEQUENCE [LARGE SCALE GENOMIC DNA]</scope>
    <source>
        <strain evidence="4 5">DSM 18662</strain>
    </source>
</reference>
<sequence>MAAARRRAAAALLLLGLLLPTVFAPTPAAAEVTPVFTIKDKRIAESSGLATDTGRGLYWTVNDSGGGAVAYGLADDGSVQGTLSFRADVRDVEAVAVHDNHLYVADIGDNNASRNFVTVYVFNDPTPDNRTVSYQSYDFRYPDGPRDAETLLINSAGRLFLVSKEGKGGIYAAPAQPSRQGVNQLQRVGDAPAYVTDGVVLPSDGRLALRTYVSLEVMDAGSYDVTARAALPFQPQGESITTTLDGRALLVGSEGTSSAVYRIPIPTKVAAVPSGSASPPRSAAPTTAPADPGTTPPASGSDTEGRSRRGTLLALGLAAALAVIAGVIVFAAPSRRRR</sequence>
<evidence type="ECO:0008006" key="6">
    <source>
        <dbReference type="Google" id="ProtNLM"/>
    </source>
</evidence>
<keyword evidence="2" id="KW-1133">Transmembrane helix</keyword>
<evidence type="ECO:0000256" key="1">
    <source>
        <dbReference type="SAM" id="MobiDB-lite"/>
    </source>
</evidence>
<feature type="compositionally biased region" description="Low complexity" evidence="1">
    <location>
        <begin position="271"/>
        <end position="300"/>
    </location>
</feature>
<keyword evidence="3" id="KW-0732">Signal</keyword>
<keyword evidence="2" id="KW-0812">Transmembrane</keyword>
<evidence type="ECO:0000313" key="5">
    <source>
        <dbReference type="Proteomes" id="UP000704762"/>
    </source>
</evidence>
<gene>
    <name evidence="4" type="ORF">JOE57_001102</name>
</gene>
<dbReference type="RefSeq" id="WP_204916762.1">
    <property type="nucleotide sequence ID" value="NZ_BAAAQP010000011.1"/>
</dbReference>
<keyword evidence="5" id="KW-1185">Reference proteome</keyword>
<evidence type="ECO:0000313" key="4">
    <source>
        <dbReference type="EMBL" id="MBM7798181.1"/>
    </source>
</evidence>
<accession>A0ABS2RJ00</accession>
<protein>
    <recommendedName>
        <fullName evidence="6">Esterase-like activity of phytase family protein</fullName>
    </recommendedName>
</protein>
<evidence type="ECO:0000256" key="3">
    <source>
        <dbReference type="SAM" id="SignalP"/>
    </source>
</evidence>
<feature type="signal peptide" evidence="3">
    <location>
        <begin position="1"/>
        <end position="24"/>
    </location>
</feature>
<proteinExistence type="predicted"/>
<organism evidence="4 5">
    <name type="scientific">Microlunatus panaciterrae</name>
    <dbReference type="NCBI Taxonomy" id="400768"/>
    <lineage>
        <taxon>Bacteria</taxon>
        <taxon>Bacillati</taxon>
        <taxon>Actinomycetota</taxon>
        <taxon>Actinomycetes</taxon>
        <taxon>Propionibacteriales</taxon>
        <taxon>Propionibacteriaceae</taxon>
        <taxon>Microlunatus</taxon>
    </lineage>
</organism>
<name>A0ABS2RJ00_9ACTN</name>
<dbReference type="SUPFAM" id="SSF50956">
    <property type="entry name" value="Thermostable phytase (3-phytase)"/>
    <property type="match status" value="1"/>
</dbReference>
<feature type="region of interest" description="Disordered" evidence="1">
    <location>
        <begin position="271"/>
        <end position="307"/>
    </location>
</feature>
<feature type="chain" id="PRO_5046936330" description="Esterase-like activity of phytase family protein" evidence="3">
    <location>
        <begin position="25"/>
        <end position="338"/>
    </location>
</feature>
<feature type="transmembrane region" description="Helical" evidence="2">
    <location>
        <begin position="312"/>
        <end position="332"/>
    </location>
</feature>